<dbReference type="CDD" id="cd16561">
    <property type="entry name" value="RING-HC_RNF213"/>
    <property type="match status" value="1"/>
</dbReference>
<dbReference type="GO" id="GO:1904294">
    <property type="term" value="P:positive regulation of ERAD pathway"/>
    <property type="evidence" value="ECO:0007669"/>
    <property type="project" value="InterPro"/>
</dbReference>
<evidence type="ECO:0000256" key="2">
    <source>
        <dbReference type="ARBA" id="ARBA00022692"/>
    </source>
</evidence>
<dbReference type="OrthoDB" id="412870at2759"/>
<dbReference type="GO" id="GO:0008270">
    <property type="term" value="F:zinc ion binding"/>
    <property type="evidence" value="ECO:0007669"/>
    <property type="project" value="UniProtKB-KW"/>
</dbReference>
<evidence type="ECO:0000256" key="8">
    <source>
        <dbReference type="ARBA" id="ARBA00023136"/>
    </source>
</evidence>
<evidence type="ECO:0000256" key="4">
    <source>
        <dbReference type="ARBA" id="ARBA00022771"/>
    </source>
</evidence>
<keyword evidence="7" id="KW-1133">Transmembrane helix</keyword>
<organism evidence="11 12">
    <name type="scientific">Paramecium octaurelia</name>
    <dbReference type="NCBI Taxonomy" id="43137"/>
    <lineage>
        <taxon>Eukaryota</taxon>
        <taxon>Sar</taxon>
        <taxon>Alveolata</taxon>
        <taxon>Ciliophora</taxon>
        <taxon>Intramacronucleata</taxon>
        <taxon>Oligohymenophorea</taxon>
        <taxon>Peniculida</taxon>
        <taxon>Parameciidae</taxon>
        <taxon>Paramecium</taxon>
    </lineage>
</organism>
<dbReference type="PANTHER" id="PTHR15860:SF0">
    <property type="entry name" value="LP20373P"/>
    <property type="match status" value="1"/>
</dbReference>
<keyword evidence="4 9" id="KW-0863">Zinc-finger</keyword>
<evidence type="ECO:0000259" key="10">
    <source>
        <dbReference type="PROSITE" id="PS50089"/>
    </source>
</evidence>
<accession>A0A8S1S0T5</accession>
<reference evidence="11" key="1">
    <citation type="submission" date="2021-01" db="EMBL/GenBank/DDBJ databases">
        <authorList>
            <consortium name="Genoscope - CEA"/>
            <person name="William W."/>
        </authorList>
    </citation>
    <scope>NUCLEOTIDE SEQUENCE</scope>
</reference>
<evidence type="ECO:0000256" key="7">
    <source>
        <dbReference type="ARBA" id="ARBA00022989"/>
    </source>
</evidence>
<evidence type="ECO:0000313" key="12">
    <source>
        <dbReference type="Proteomes" id="UP000683925"/>
    </source>
</evidence>
<keyword evidence="2" id="KW-0812">Transmembrane</keyword>
<dbReference type="InterPro" id="IPR017907">
    <property type="entry name" value="Znf_RING_CS"/>
</dbReference>
<dbReference type="PROSITE" id="PS00518">
    <property type="entry name" value="ZF_RING_1"/>
    <property type="match status" value="1"/>
</dbReference>
<dbReference type="OMA" id="IYRITIH"/>
<evidence type="ECO:0000256" key="5">
    <source>
        <dbReference type="ARBA" id="ARBA00022786"/>
    </source>
</evidence>
<evidence type="ECO:0000256" key="9">
    <source>
        <dbReference type="PROSITE-ProRule" id="PRU00175"/>
    </source>
</evidence>
<dbReference type="InterPro" id="IPR044235">
    <property type="entry name" value="RNFT1/2"/>
</dbReference>
<dbReference type="AlphaFoldDB" id="A0A8S1S0T5"/>
<dbReference type="GO" id="GO:0061630">
    <property type="term" value="F:ubiquitin protein ligase activity"/>
    <property type="evidence" value="ECO:0007669"/>
    <property type="project" value="InterPro"/>
</dbReference>
<evidence type="ECO:0000256" key="3">
    <source>
        <dbReference type="ARBA" id="ARBA00022723"/>
    </source>
</evidence>
<feature type="domain" description="RING-type" evidence="10">
    <location>
        <begin position="50"/>
        <end position="88"/>
    </location>
</feature>
<keyword evidence="12" id="KW-1185">Reference proteome</keyword>
<dbReference type="SMART" id="SM00184">
    <property type="entry name" value="RING"/>
    <property type="match status" value="1"/>
</dbReference>
<name>A0A8S1S0T5_PAROT</name>
<keyword evidence="3" id="KW-0479">Metal-binding</keyword>
<dbReference type="GO" id="GO:0016020">
    <property type="term" value="C:membrane"/>
    <property type="evidence" value="ECO:0007669"/>
    <property type="project" value="UniProtKB-SubCell"/>
</dbReference>
<dbReference type="PROSITE" id="PS50089">
    <property type="entry name" value="ZF_RING_2"/>
    <property type="match status" value="1"/>
</dbReference>
<sequence length="314" mass="37020">MQQFIKIIQLIKNITILSLCLRMKFFRMQYQKIIQKNQNIFLIMSLQENCSICFEDFEDPVKLPCNHIFCRDCIVVALEQRQSCPICRRLCCNYINSPFLSITQPEESLHEQEGDPCFIYRITIHHNAQAQFNFFEKRYVEMITEVLKKNLTFIIDPQYNDCCMRVKLIECVPVHQHSIYICTVQNIQRLKIVGFSERNIKDSDSKLKYATTQSIVDNFNQETLILYQKLHTCIEEIIQILSLNENAKSQLLALAGKKDETSPERISKHSLELLQTIQMCENGLLKWYYSTDINGRLGVILKHYESYLNYCQNQ</sequence>
<comment type="caution">
    <text evidence="11">The sequence shown here is derived from an EMBL/GenBank/DDBJ whole genome shotgun (WGS) entry which is preliminary data.</text>
</comment>
<proteinExistence type="predicted"/>
<comment type="subcellular location">
    <subcellularLocation>
        <location evidence="1">Membrane</location>
        <topology evidence="1">Multi-pass membrane protein</topology>
    </subcellularLocation>
</comment>
<dbReference type="Proteomes" id="UP000683925">
    <property type="component" value="Unassembled WGS sequence"/>
</dbReference>
<dbReference type="PANTHER" id="PTHR15860">
    <property type="entry name" value="UNCHARACTERIZED RING FINGER-CONTAINING PROTEIN"/>
    <property type="match status" value="1"/>
</dbReference>
<evidence type="ECO:0000256" key="1">
    <source>
        <dbReference type="ARBA" id="ARBA00004141"/>
    </source>
</evidence>
<evidence type="ECO:0000256" key="6">
    <source>
        <dbReference type="ARBA" id="ARBA00022833"/>
    </source>
</evidence>
<keyword evidence="8" id="KW-0472">Membrane</keyword>
<dbReference type="InterPro" id="IPR001841">
    <property type="entry name" value="Znf_RING"/>
</dbReference>
<keyword evidence="5" id="KW-0833">Ubl conjugation pathway</keyword>
<gene>
    <name evidence="11" type="ORF">POCTA_138.1.T0050101</name>
</gene>
<keyword evidence="6" id="KW-0862">Zinc</keyword>
<dbReference type="EMBL" id="CAJJDP010000004">
    <property type="protein sequence ID" value="CAD8133816.1"/>
    <property type="molecule type" value="Genomic_DNA"/>
</dbReference>
<dbReference type="Pfam" id="PF13923">
    <property type="entry name" value="zf-C3HC4_2"/>
    <property type="match status" value="1"/>
</dbReference>
<protein>
    <recommendedName>
        <fullName evidence="10">RING-type domain-containing protein</fullName>
    </recommendedName>
</protein>
<evidence type="ECO:0000313" key="11">
    <source>
        <dbReference type="EMBL" id="CAD8133816.1"/>
    </source>
</evidence>